<keyword evidence="14" id="KW-1185">Reference proteome</keyword>
<dbReference type="Gene3D" id="1.20.5.1930">
    <property type="match status" value="1"/>
</dbReference>
<evidence type="ECO:0000256" key="7">
    <source>
        <dbReference type="ARBA" id="ARBA00022840"/>
    </source>
</evidence>
<dbReference type="InterPro" id="IPR055558">
    <property type="entry name" value="DUF7134"/>
</dbReference>
<feature type="domain" description="DUF7134" evidence="12">
    <location>
        <begin position="18"/>
        <end position="160"/>
    </location>
</feature>
<dbReference type="SUPFAM" id="SSF55874">
    <property type="entry name" value="ATPase domain of HSP90 chaperone/DNA topoisomerase II/histidine kinase"/>
    <property type="match status" value="1"/>
</dbReference>
<keyword evidence="8" id="KW-0902">Two-component regulatory system</keyword>
<feature type="domain" description="Histidine kinase/HSP90-like ATPase" evidence="10">
    <location>
        <begin position="287"/>
        <end position="382"/>
    </location>
</feature>
<dbReference type="RefSeq" id="WP_209267467.1">
    <property type="nucleotide sequence ID" value="NZ_JAFFZN010000026.1"/>
</dbReference>
<proteinExistence type="predicted"/>
<keyword evidence="5" id="KW-0547">Nucleotide-binding</keyword>
<dbReference type="EMBL" id="JAFFZN010000026">
    <property type="protein sequence ID" value="MBO8188691.1"/>
    <property type="molecule type" value="Genomic_DNA"/>
</dbReference>
<feature type="transmembrane region" description="Helical" evidence="9">
    <location>
        <begin position="20"/>
        <end position="38"/>
    </location>
</feature>
<keyword evidence="7" id="KW-0067">ATP-binding</keyword>
<evidence type="ECO:0000259" key="12">
    <source>
        <dbReference type="Pfam" id="PF23539"/>
    </source>
</evidence>
<keyword evidence="6 13" id="KW-0418">Kinase</keyword>
<name>A0ABS3X0U7_9ACTN</name>
<evidence type="ECO:0000313" key="14">
    <source>
        <dbReference type="Proteomes" id="UP001518976"/>
    </source>
</evidence>
<dbReference type="InterPro" id="IPR050482">
    <property type="entry name" value="Sensor_HK_TwoCompSys"/>
</dbReference>
<dbReference type="EC" id="2.7.13.3" evidence="2"/>
<feature type="domain" description="Signal transduction histidine kinase subgroup 3 dimerisation and phosphoacceptor" evidence="11">
    <location>
        <begin position="175"/>
        <end position="241"/>
    </location>
</feature>
<evidence type="ECO:0000256" key="6">
    <source>
        <dbReference type="ARBA" id="ARBA00022777"/>
    </source>
</evidence>
<evidence type="ECO:0000256" key="5">
    <source>
        <dbReference type="ARBA" id="ARBA00022741"/>
    </source>
</evidence>
<feature type="transmembrane region" description="Helical" evidence="9">
    <location>
        <begin position="44"/>
        <end position="63"/>
    </location>
</feature>
<gene>
    <name evidence="13" type="ORF">JW592_24925</name>
</gene>
<dbReference type="CDD" id="cd16917">
    <property type="entry name" value="HATPase_UhpB-NarQ-NarX-like"/>
    <property type="match status" value="1"/>
</dbReference>
<evidence type="ECO:0000256" key="3">
    <source>
        <dbReference type="ARBA" id="ARBA00022553"/>
    </source>
</evidence>
<sequence length="383" mass="40545">MARETTHRLRLPDGRTADVVPACGVLLLGAVWGSAPLIREPAEPWPVTILGWLLTGAVCGALYVRRRYPVAVTVFVLAATALYYVTSTYDGPLVVAVIIALYSVAAEGRLQAALALAAVVVIGVGIGALAGNNDINSVAVFMLTGWLVAVVALGTMRHRRFAYAEEAARRRVTEERLRIARELHDVIGHRISLINVQAGASLHRLQKHPGEAEEALAAIKENSRDALRELRATLGVLRQVDEAAPTQPAPGLARLDDLVASAKPTGLDVRVHSQGRARQLPAAVDLAAFRIVQEALTNVTRHAAGATSVDVRLDFGERELALAVEDDGKVTGALDRRAASHGSTRGSGIAGMRERAAMLGGELAAEPGPNGGFAVTARIPYAH</sequence>
<dbReference type="InterPro" id="IPR036890">
    <property type="entry name" value="HATPase_C_sf"/>
</dbReference>
<dbReference type="Gene3D" id="3.30.565.10">
    <property type="entry name" value="Histidine kinase-like ATPase, C-terminal domain"/>
    <property type="match status" value="1"/>
</dbReference>
<dbReference type="Pfam" id="PF02518">
    <property type="entry name" value="HATPase_c"/>
    <property type="match status" value="1"/>
</dbReference>
<dbReference type="GO" id="GO:0016301">
    <property type="term" value="F:kinase activity"/>
    <property type="evidence" value="ECO:0007669"/>
    <property type="project" value="UniProtKB-KW"/>
</dbReference>
<keyword evidence="4" id="KW-0808">Transferase</keyword>
<reference evidence="13 14" key="1">
    <citation type="submission" date="2021-02" db="EMBL/GenBank/DDBJ databases">
        <title>Streptomyces spirodelae sp. nov., isolated from duckweed.</title>
        <authorList>
            <person name="Saimee Y."/>
            <person name="Duangmal K."/>
        </authorList>
    </citation>
    <scope>NUCLEOTIDE SEQUENCE [LARGE SCALE GENOMIC DNA]</scope>
    <source>
        <strain evidence="13 14">DW4-2</strain>
    </source>
</reference>
<keyword evidence="3" id="KW-0597">Phosphoprotein</keyword>
<evidence type="ECO:0000259" key="10">
    <source>
        <dbReference type="Pfam" id="PF02518"/>
    </source>
</evidence>
<evidence type="ECO:0000256" key="1">
    <source>
        <dbReference type="ARBA" id="ARBA00000085"/>
    </source>
</evidence>
<dbReference type="Proteomes" id="UP001518976">
    <property type="component" value="Unassembled WGS sequence"/>
</dbReference>
<evidence type="ECO:0000256" key="9">
    <source>
        <dbReference type="SAM" id="Phobius"/>
    </source>
</evidence>
<feature type="transmembrane region" description="Helical" evidence="9">
    <location>
        <begin position="113"/>
        <end position="131"/>
    </location>
</feature>
<keyword evidence="9" id="KW-1133">Transmembrane helix</keyword>
<evidence type="ECO:0000256" key="4">
    <source>
        <dbReference type="ARBA" id="ARBA00022679"/>
    </source>
</evidence>
<evidence type="ECO:0000259" key="11">
    <source>
        <dbReference type="Pfam" id="PF07730"/>
    </source>
</evidence>
<dbReference type="Pfam" id="PF23539">
    <property type="entry name" value="DUF7134"/>
    <property type="match status" value="1"/>
</dbReference>
<keyword evidence="9" id="KW-0812">Transmembrane</keyword>
<evidence type="ECO:0000313" key="13">
    <source>
        <dbReference type="EMBL" id="MBO8188691.1"/>
    </source>
</evidence>
<organism evidence="13 14">
    <name type="scientific">Streptomyces spirodelae</name>
    <dbReference type="NCBI Taxonomy" id="2812904"/>
    <lineage>
        <taxon>Bacteria</taxon>
        <taxon>Bacillati</taxon>
        <taxon>Actinomycetota</taxon>
        <taxon>Actinomycetes</taxon>
        <taxon>Kitasatosporales</taxon>
        <taxon>Streptomycetaceae</taxon>
        <taxon>Streptomyces</taxon>
    </lineage>
</organism>
<dbReference type="PANTHER" id="PTHR24421">
    <property type="entry name" value="NITRATE/NITRITE SENSOR PROTEIN NARX-RELATED"/>
    <property type="match status" value="1"/>
</dbReference>
<dbReference type="PANTHER" id="PTHR24421:SF10">
    <property type="entry name" value="NITRATE_NITRITE SENSOR PROTEIN NARQ"/>
    <property type="match status" value="1"/>
</dbReference>
<accession>A0ABS3X0U7</accession>
<keyword evidence="9" id="KW-0472">Membrane</keyword>
<feature type="transmembrane region" description="Helical" evidence="9">
    <location>
        <begin position="68"/>
        <end position="85"/>
    </location>
</feature>
<dbReference type="Pfam" id="PF07730">
    <property type="entry name" value="HisKA_3"/>
    <property type="match status" value="1"/>
</dbReference>
<feature type="transmembrane region" description="Helical" evidence="9">
    <location>
        <begin position="137"/>
        <end position="156"/>
    </location>
</feature>
<comment type="caution">
    <text evidence="13">The sequence shown here is derived from an EMBL/GenBank/DDBJ whole genome shotgun (WGS) entry which is preliminary data.</text>
</comment>
<dbReference type="InterPro" id="IPR011712">
    <property type="entry name" value="Sig_transdc_His_kin_sub3_dim/P"/>
</dbReference>
<comment type="catalytic activity">
    <reaction evidence="1">
        <text>ATP + protein L-histidine = ADP + protein N-phospho-L-histidine.</text>
        <dbReference type="EC" id="2.7.13.3"/>
    </reaction>
</comment>
<evidence type="ECO:0000256" key="2">
    <source>
        <dbReference type="ARBA" id="ARBA00012438"/>
    </source>
</evidence>
<protein>
    <recommendedName>
        <fullName evidence="2">histidine kinase</fullName>
        <ecNumber evidence="2">2.7.13.3</ecNumber>
    </recommendedName>
</protein>
<dbReference type="InterPro" id="IPR003594">
    <property type="entry name" value="HATPase_dom"/>
</dbReference>
<evidence type="ECO:0000256" key="8">
    <source>
        <dbReference type="ARBA" id="ARBA00023012"/>
    </source>
</evidence>